<evidence type="ECO:0000256" key="4">
    <source>
        <dbReference type="SAM" id="Phobius"/>
    </source>
</evidence>
<keyword evidence="4" id="KW-1133">Transmembrane helix</keyword>
<keyword evidence="1" id="KW-1245">Viral tail assembly</keyword>
<keyword evidence="4" id="KW-0812">Transmembrane</keyword>
<feature type="coiled-coil region" evidence="2">
    <location>
        <begin position="32"/>
        <end position="92"/>
    </location>
</feature>
<feature type="compositionally biased region" description="Low complexity" evidence="3">
    <location>
        <begin position="846"/>
        <end position="873"/>
    </location>
</feature>
<evidence type="ECO:0000313" key="6">
    <source>
        <dbReference type="EMBL" id="DAF92393.1"/>
    </source>
</evidence>
<keyword evidence="1" id="KW-1188">Viral release from host cell</keyword>
<feature type="domain" description="Phage tail tape measure protein" evidence="5">
    <location>
        <begin position="229"/>
        <end position="413"/>
    </location>
</feature>
<dbReference type="Pfam" id="PF10145">
    <property type="entry name" value="PhageMin_Tail"/>
    <property type="match status" value="1"/>
</dbReference>
<evidence type="ECO:0000256" key="1">
    <source>
        <dbReference type="ARBA" id="ARBA00022465"/>
    </source>
</evidence>
<dbReference type="GO" id="GO:0098003">
    <property type="term" value="P:viral tail assembly"/>
    <property type="evidence" value="ECO:0007669"/>
    <property type="project" value="UniProtKB-KW"/>
</dbReference>
<feature type="compositionally biased region" description="Basic and acidic residues" evidence="3">
    <location>
        <begin position="624"/>
        <end position="638"/>
    </location>
</feature>
<feature type="region of interest" description="Disordered" evidence="3">
    <location>
        <begin position="846"/>
        <end position="880"/>
    </location>
</feature>
<keyword evidence="2" id="KW-0175">Coiled coil</keyword>
<feature type="coiled-coil region" evidence="2">
    <location>
        <begin position="127"/>
        <end position="154"/>
    </location>
</feature>
<feature type="transmembrane region" description="Helical" evidence="4">
    <location>
        <begin position="589"/>
        <end position="610"/>
    </location>
</feature>
<protein>
    <submittedName>
        <fullName evidence="6">Tail tape measure protein</fullName>
    </submittedName>
</protein>
<feature type="coiled-coil region" evidence="2">
    <location>
        <begin position="1080"/>
        <end position="1132"/>
    </location>
</feature>
<evidence type="ECO:0000256" key="3">
    <source>
        <dbReference type="SAM" id="MobiDB-lite"/>
    </source>
</evidence>
<dbReference type="InterPro" id="IPR010090">
    <property type="entry name" value="Phage_tape_meas"/>
</dbReference>
<feature type="coiled-coil region" evidence="2">
    <location>
        <begin position="465"/>
        <end position="492"/>
    </location>
</feature>
<name>A0A8S5UD41_9CAUD</name>
<accession>A0A8S5UD41</accession>
<dbReference type="NCBIfam" id="TIGR01760">
    <property type="entry name" value="tape_meas_TP901"/>
    <property type="match status" value="1"/>
</dbReference>
<reference evidence="6" key="1">
    <citation type="journal article" date="2021" name="Proc. Natl. Acad. Sci. U.S.A.">
        <title>A Catalog of Tens of Thousands of Viruses from Human Metagenomes Reveals Hidden Associations with Chronic Diseases.</title>
        <authorList>
            <person name="Tisza M.J."/>
            <person name="Buck C.B."/>
        </authorList>
    </citation>
    <scope>NUCLEOTIDE SEQUENCE</scope>
    <source>
        <strain evidence="6">Ct13O11</strain>
    </source>
</reference>
<sequence length="1412" mass="155006">MVCYFWTIYSKSNTPFFMNNNDIKTVTLTINSEQAQRKLDDINRRLEQARLKRQDAFERGDGKALQAYAKEIKSLETQATRLSSRAQTVEKVLRSLDSATPKELKATIKEINRELNSGNVERGSEQWQALTRSLQAANEELQKIKDEQKAASNMGGGGILSSITQGLAKMRDAWANSPLGQITEAAKQAYEAMKVYVDGYADMAEHMSGVKKYTGLAKEEVDALNESFKQMDTRTSREKLNDLAADAGRLGIQSRDAVLDFVEAADQINTALGEDLGEDAVKNIGKLAQMFGTDKSMGLKQAMLSTASVINELAQSSSASEGYIMEFTNRLAGVGNQAGMTQAQLMGLASVMDQNQVNVEKGATALQNVLTALFAEPEKMAKAAGLEVKQFTELLSTDANAALLQFLGALNQAGGMDKLAPLLDEMNLSGAGVTQTLATLAGKLSDVKSAQEQAAVAFNQGTSCTNEANQANHTAQAELEKAQKRMKDLRVELGERLYPIYTAATNGVLNFVAAIRSVITFVISHAKAITTAAVAIAAFTLAVQANVVWTNICAAATTALTIAKAAYTAAVGAATVATEAFNVALKSNGFGAIISLILSAVAALGTWLLLTDSDTEATKANTKAKKDNAQASDEQRRKQELLKSIQKDSADNAKAERAQIEMLTNVIHDNSASIDSRRKAIAKLQGIVPGYHASLSSSGTLVEKNTEAIGKYIEQLDRLALAQALFKKIQENAEKQFNIDRAITSWQNAVAYRDKQMQKDGHLSQPSVHVNTATDDPTMRTTVIETNKTRINDQNIQRHNKKRLNWWQQQDKLNKKERLFIFDYAKSHRVQGELAKIIANGGTTPTTPAITPVTTTTNNSGGNSSGNSSGNATHTPKNTTDPVKAQLKALEDAANQQRLIARANYENGIIDHREYSAQLLDIDLKLYTDQRNLYTENSPEWVKLEQKRYDATAAVRKNNHAWSIHELDIEEQNELNTEKQNYLDGITNEEQYQSNKTEIRLRYLKRRANLSKLYGQDEEAKKYQQQYDTETDNDKLQRQKDFWQRVDQARKEWFKKSADEQKADELKFAEELHKKGILTEKEYQKAKKEIEEKYKDKDTNLGQPTDGMSQSVINLAQNLSNLSQKLKDGKAQWQDYAAVGIAAMSMIMATMSQATQLFQAQSQLEQAEVTKKYDAQIKAAGKNTKRTKKLEEQKQAELAKIKSKYNRKQMKVQLAQAVAQTAMNAIMAYGSVVNIPVVGPIMAPIAAAAAVAAGAIQIAAIKKQHQAEAEGYYLGGFTGGRQYRRQAGIVHEGEFVANHQAVNNPNLMPVLQLIDHAQRTNTVARLTADDVSRVITAPQTTASLAGRAITSAATAANNTPSLQVVDTATPAQTEAINQLNQQLAKGIKAYVVMSGPDGLDQQYTHYKKLTNP</sequence>
<proteinExistence type="predicted"/>
<evidence type="ECO:0000259" key="5">
    <source>
        <dbReference type="Pfam" id="PF10145"/>
    </source>
</evidence>
<dbReference type="EMBL" id="BK016066">
    <property type="protein sequence ID" value="DAF92393.1"/>
    <property type="molecule type" value="Genomic_DNA"/>
</dbReference>
<feature type="region of interest" description="Disordered" evidence="3">
    <location>
        <begin position="619"/>
        <end position="638"/>
    </location>
</feature>
<keyword evidence="4" id="KW-0472">Membrane</keyword>
<organism evidence="6">
    <name type="scientific">Siphoviridae sp. ct13O11</name>
    <dbReference type="NCBI Taxonomy" id="2825303"/>
    <lineage>
        <taxon>Viruses</taxon>
        <taxon>Duplodnaviria</taxon>
        <taxon>Heunggongvirae</taxon>
        <taxon>Uroviricota</taxon>
        <taxon>Caudoviricetes</taxon>
    </lineage>
</organism>
<evidence type="ECO:0000256" key="2">
    <source>
        <dbReference type="SAM" id="Coils"/>
    </source>
</evidence>